<keyword evidence="4" id="KW-1185">Reference proteome</keyword>
<dbReference type="SMART" id="SM00225">
    <property type="entry name" value="BTB"/>
    <property type="match status" value="1"/>
</dbReference>
<dbReference type="InterPro" id="IPR000210">
    <property type="entry name" value="BTB/POZ_dom"/>
</dbReference>
<dbReference type="CDD" id="cd18186">
    <property type="entry name" value="BTB_POZ_ZBTB_KLHL-like"/>
    <property type="match status" value="1"/>
</dbReference>
<dbReference type="SUPFAM" id="SSF54695">
    <property type="entry name" value="POZ domain"/>
    <property type="match status" value="1"/>
</dbReference>
<dbReference type="OrthoDB" id="3357985at2759"/>
<evidence type="ECO:0000256" key="1">
    <source>
        <dbReference type="SAM" id="SignalP"/>
    </source>
</evidence>
<proteinExistence type="predicted"/>
<sequence length="443" mass="49698">MLHAIFAVFLSLLCAFVQFASDDCFLGISRLSTQNHRMGYRIFSLVHGVVAHIRLPVPYDIIQQYPKGLHMCHNNGHVRAFPTYLREASGLDCGLWHVTKSAVDDSSAESAELKVRDASPPFNKPTADVILRSSDLVDFHVRKAILAEASPFFDVMFHMPQPSAPKLEDTDYKNGPPVIPMTEDSRTLDIILRICYPVQQVEIRDVETLRPVLEAVLKYDMDSVMEVVKSQMRIIAAEVPLRIYALALVLGLNEEVRFAARCSLAHSVQTARVPEFEEITAAAYCRLLDYRKRCSDAAEPLASGKILDWLPNRQWIFLSSSRNNARRPGVPEHSCSEGDTITVQNNLMRTIHYTRQWWWDHLSSIQQVTDETPSGKAVIEAGVDEAVRVASSCRVCAPLVGQDMRAFVDLYAAEVDKAVSQVGVLPLPIERAKGFDDTHYFVS</sequence>
<dbReference type="InterPro" id="IPR011333">
    <property type="entry name" value="SKP1/BTB/POZ_sf"/>
</dbReference>
<dbReference type="Proteomes" id="UP000194127">
    <property type="component" value="Unassembled WGS sequence"/>
</dbReference>
<dbReference type="STRING" id="670580.A0A1X6N7X4"/>
<dbReference type="Pfam" id="PF00651">
    <property type="entry name" value="BTB"/>
    <property type="match status" value="1"/>
</dbReference>
<dbReference type="RefSeq" id="XP_024341287.1">
    <property type="nucleotide sequence ID" value="XM_024484895.1"/>
</dbReference>
<dbReference type="Gene3D" id="3.30.710.10">
    <property type="entry name" value="Potassium Channel Kv1.1, Chain A"/>
    <property type="match status" value="1"/>
</dbReference>
<keyword evidence="1" id="KW-0732">Signal</keyword>
<reference evidence="3 4" key="1">
    <citation type="submission" date="2017-04" db="EMBL/GenBank/DDBJ databases">
        <title>Genome Sequence of the Model Brown-Rot Fungus Postia placenta SB12.</title>
        <authorList>
            <consortium name="DOE Joint Genome Institute"/>
            <person name="Gaskell J."/>
            <person name="Kersten P."/>
            <person name="Larrondo L.F."/>
            <person name="Canessa P."/>
            <person name="Martinez D."/>
            <person name="Hibbett D."/>
            <person name="Schmoll M."/>
            <person name="Kubicek C.P."/>
            <person name="Martinez A.T."/>
            <person name="Yadav J."/>
            <person name="Master E."/>
            <person name="Magnuson J.K."/>
            <person name="James T."/>
            <person name="Yaver D."/>
            <person name="Berka R."/>
            <person name="Labutti K."/>
            <person name="Lipzen A."/>
            <person name="Aerts A."/>
            <person name="Barry K."/>
            <person name="Henrissat B."/>
            <person name="Blanchette R."/>
            <person name="Grigoriev I."/>
            <person name="Cullen D."/>
        </authorList>
    </citation>
    <scope>NUCLEOTIDE SEQUENCE [LARGE SCALE GENOMIC DNA]</scope>
    <source>
        <strain evidence="3 4">MAD-698-R-SB12</strain>
    </source>
</reference>
<feature type="signal peptide" evidence="1">
    <location>
        <begin position="1"/>
        <end position="22"/>
    </location>
</feature>
<name>A0A1X6N7X4_9APHY</name>
<evidence type="ECO:0000259" key="2">
    <source>
        <dbReference type="PROSITE" id="PS50097"/>
    </source>
</evidence>
<dbReference type="AlphaFoldDB" id="A0A1X6N7X4"/>
<feature type="chain" id="PRO_5013298834" description="BTB domain-containing protein" evidence="1">
    <location>
        <begin position="23"/>
        <end position="443"/>
    </location>
</feature>
<feature type="domain" description="BTB" evidence="2">
    <location>
        <begin position="127"/>
        <end position="196"/>
    </location>
</feature>
<dbReference type="GeneID" id="36329844"/>
<organism evidence="3 4">
    <name type="scientific">Postia placenta MAD-698-R-SB12</name>
    <dbReference type="NCBI Taxonomy" id="670580"/>
    <lineage>
        <taxon>Eukaryota</taxon>
        <taxon>Fungi</taxon>
        <taxon>Dikarya</taxon>
        <taxon>Basidiomycota</taxon>
        <taxon>Agaricomycotina</taxon>
        <taxon>Agaricomycetes</taxon>
        <taxon>Polyporales</taxon>
        <taxon>Adustoporiaceae</taxon>
        <taxon>Rhodonia</taxon>
    </lineage>
</organism>
<evidence type="ECO:0000313" key="3">
    <source>
        <dbReference type="EMBL" id="OSX64493.1"/>
    </source>
</evidence>
<evidence type="ECO:0000313" key="4">
    <source>
        <dbReference type="Proteomes" id="UP000194127"/>
    </source>
</evidence>
<accession>A0A1X6N7X4</accession>
<protein>
    <recommendedName>
        <fullName evidence="2">BTB domain-containing protein</fullName>
    </recommendedName>
</protein>
<gene>
    <name evidence="3" type="ORF">POSPLADRAFT_1138336</name>
</gene>
<dbReference type="EMBL" id="KZ110594">
    <property type="protein sequence ID" value="OSX64493.1"/>
    <property type="molecule type" value="Genomic_DNA"/>
</dbReference>
<dbReference type="PROSITE" id="PS50097">
    <property type="entry name" value="BTB"/>
    <property type="match status" value="1"/>
</dbReference>